<keyword evidence="6 12" id="KW-0028">Amino-acid biosynthesis</keyword>
<evidence type="ECO:0000256" key="1">
    <source>
        <dbReference type="ARBA" id="ARBA00001933"/>
    </source>
</evidence>
<dbReference type="InParanoid" id="A0A1B4XG48"/>
<keyword evidence="8 12" id="KW-0663">Pyridoxal phosphate</keyword>
<evidence type="ECO:0000259" key="15">
    <source>
        <dbReference type="Pfam" id="PF00291"/>
    </source>
</evidence>
<dbReference type="InterPro" id="IPR036052">
    <property type="entry name" value="TrpB-like_PALP_sf"/>
</dbReference>
<feature type="binding site" evidence="13">
    <location>
        <position position="343"/>
    </location>
    <ligand>
        <name>pyridoxal 5'-phosphate</name>
        <dbReference type="ChEBI" id="CHEBI:597326"/>
    </ligand>
</feature>
<dbReference type="GO" id="GO:0030170">
    <property type="term" value="F:pyridoxal phosphate binding"/>
    <property type="evidence" value="ECO:0007669"/>
    <property type="project" value="InterPro"/>
</dbReference>
<dbReference type="GO" id="GO:0009088">
    <property type="term" value="P:threonine biosynthetic process"/>
    <property type="evidence" value="ECO:0007669"/>
    <property type="project" value="UniProtKB-UniRule"/>
</dbReference>
<evidence type="ECO:0000256" key="2">
    <source>
        <dbReference type="ARBA" id="ARBA00004962"/>
    </source>
</evidence>
<dbReference type="AlphaFoldDB" id="A0A1B4XG48"/>
<dbReference type="KEGG" id="slim:SCL_1486"/>
<dbReference type="RefSeq" id="WP_096360608.1">
    <property type="nucleotide sequence ID" value="NZ_AP014879.1"/>
</dbReference>
<comment type="pathway">
    <text evidence="3 12">Amino-acid biosynthesis; L-threonine biosynthesis; L-threonine from L-aspartate: step 5/5.</text>
</comment>
<evidence type="ECO:0000256" key="8">
    <source>
        <dbReference type="ARBA" id="ARBA00022898"/>
    </source>
</evidence>
<dbReference type="PROSITE" id="PS00165">
    <property type="entry name" value="DEHYDRATASE_SER_THR"/>
    <property type="match status" value="1"/>
</dbReference>
<feature type="binding site" evidence="13">
    <location>
        <begin position="192"/>
        <end position="196"/>
    </location>
    <ligand>
        <name>pyridoxal 5'-phosphate</name>
        <dbReference type="ChEBI" id="CHEBI:597326"/>
    </ligand>
</feature>
<dbReference type="EMBL" id="AP014879">
    <property type="protein sequence ID" value="BAV33794.1"/>
    <property type="molecule type" value="Genomic_DNA"/>
</dbReference>
<evidence type="ECO:0000256" key="5">
    <source>
        <dbReference type="ARBA" id="ARBA00018679"/>
    </source>
</evidence>
<evidence type="ECO:0000256" key="13">
    <source>
        <dbReference type="PIRSR" id="PIRSR038945-1"/>
    </source>
</evidence>
<comment type="catalytic activity">
    <reaction evidence="10 12">
        <text>O-phospho-L-homoserine + H2O = L-threonine + phosphate</text>
        <dbReference type="Rhea" id="RHEA:10840"/>
        <dbReference type="ChEBI" id="CHEBI:15377"/>
        <dbReference type="ChEBI" id="CHEBI:43474"/>
        <dbReference type="ChEBI" id="CHEBI:57590"/>
        <dbReference type="ChEBI" id="CHEBI:57926"/>
        <dbReference type="EC" id="4.2.3.1"/>
    </reaction>
</comment>
<evidence type="ECO:0000256" key="7">
    <source>
        <dbReference type="ARBA" id="ARBA00022697"/>
    </source>
</evidence>
<comment type="catalytic activity">
    <reaction evidence="9">
        <text>O-acetyl-L-serine + hydrogen sulfide = L-cysteine + acetate</text>
        <dbReference type="Rhea" id="RHEA:14829"/>
        <dbReference type="ChEBI" id="CHEBI:29919"/>
        <dbReference type="ChEBI" id="CHEBI:30089"/>
        <dbReference type="ChEBI" id="CHEBI:35235"/>
        <dbReference type="ChEBI" id="CHEBI:58340"/>
        <dbReference type="EC" id="2.5.1.47"/>
    </reaction>
</comment>
<evidence type="ECO:0000256" key="14">
    <source>
        <dbReference type="PIRSR" id="PIRSR038945-2"/>
    </source>
</evidence>
<evidence type="ECO:0000313" key="17">
    <source>
        <dbReference type="Proteomes" id="UP000243180"/>
    </source>
</evidence>
<dbReference type="SUPFAM" id="SSF53686">
    <property type="entry name" value="Tryptophan synthase beta subunit-like PLP-dependent enzymes"/>
    <property type="match status" value="1"/>
</dbReference>
<dbReference type="Proteomes" id="UP000243180">
    <property type="component" value="Chromosome"/>
</dbReference>
<keyword evidence="12" id="KW-0456">Lyase</keyword>
<dbReference type="PANTHER" id="PTHR10314">
    <property type="entry name" value="CYSTATHIONINE BETA-SYNTHASE"/>
    <property type="match status" value="1"/>
</dbReference>
<evidence type="ECO:0000256" key="12">
    <source>
        <dbReference type="PIRNR" id="PIRNR038945"/>
    </source>
</evidence>
<dbReference type="InterPro" id="IPR026260">
    <property type="entry name" value="Thr_Synthase_bac/arc"/>
</dbReference>
<evidence type="ECO:0000313" key="16">
    <source>
        <dbReference type="EMBL" id="BAV33794.1"/>
    </source>
</evidence>
<comment type="pathway">
    <text evidence="2">Amino-acid biosynthesis; L-cysteine biosynthesis; L-cysteine from L-serine: step 2/2.</text>
</comment>
<reference evidence="16 17" key="1">
    <citation type="submission" date="2015-05" db="EMBL/GenBank/DDBJ databases">
        <title>Complete genome sequence of a sulfur-oxidizing gammaproteobacterium strain HA5.</title>
        <authorList>
            <person name="Miura A."/>
            <person name="Kojima H."/>
            <person name="Fukui M."/>
        </authorList>
    </citation>
    <scope>NUCLEOTIDE SEQUENCE [LARGE SCALE GENOMIC DNA]</scope>
    <source>
        <strain evidence="16 17">HA5</strain>
    </source>
</reference>
<dbReference type="PIRSF" id="PIRSF038945">
    <property type="entry name" value="Thr_synthase"/>
    <property type="match status" value="1"/>
</dbReference>
<dbReference type="InterPro" id="IPR000634">
    <property type="entry name" value="Ser/Thr_deHydtase_PyrdxlP-BS"/>
</dbReference>
<gene>
    <name evidence="16" type="ORF">SCL_1486</name>
</gene>
<dbReference type="UniPathway" id="UPA00050">
    <property type="reaction ID" value="UER00065"/>
</dbReference>
<comment type="cofactor">
    <cofactor evidence="1 12 13">
        <name>pyridoxal 5'-phosphate</name>
        <dbReference type="ChEBI" id="CHEBI:597326"/>
    </cofactor>
</comment>
<dbReference type="Pfam" id="PF00291">
    <property type="entry name" value="PALP"/>
    <property type="match status" value="1"/>
</dbReference>
<dbReference type="GO" id="GO:0004795">
    <property type="term" value="F:threonine synthase activity"/>
    <property type="evidence" value="ECO:0007669"/>
    <property type="project" value="UniProtKB-UniRule"/>
</dbReference>
<dbReference type="EC" id="4.2.3.1" evidence="11 12"/>
<feature type="domain" description="Tryptophan synthase beta chain-like PALP" evidence="15">
    <location>
        <begin position="27"/>
        <end position="344"/>
    </location>
</feature>
<dbReference type="FunFam" id="3.40.50.1100:FF:000013">
    <property type="entry name" value="Threonine synthase"/>
    <property type="match status" value="1"/>
</dbReference>
<dbReference type="CDD" id="cd01563">
    <property type="entry name" value="Thr-synth_1"/>
    <property type="match status" value="1"/>
</dbReference>
<evidence type="ECO:0000256" key="11">
    <source>
        <dbReference type="NCBIfam" id="TIGR00260"/>
    </source>
</evidence>
<evidence type="ECO:0000256" key="9">
    <source>
        <dbReference type="ARBA" id="ARBA00047931"/>
    </source>
</evidence>
<proteinExistence type="inferred from homology"/>
<feature type="modified residue" description="N6-(pyridoxal phosphate)lysine" evidence="14">
    <location>
        <position position="66"/>
    </location>
</feature>
<sequence>MNIGNRYTGLIEKYRDRLPVSKDTRIISLGEGATPLIQLRNIPRELGKQADIYVKFEGLNPTGSFKDRGMTMAVTKAVEEGSRAIICASTGNTSASAAAYAARAGITCFVLIPDGKIALGKLAQAMIHGAVVIQIQGNFDAGMELVKQVAKEAPVTIVNSINPYRLQGQKTAAFEIIEELGRAPDYHCLPVGNAGNITAHWIGYCEYSSASGKNVTAACTFCQGQCAYAKGAVTGSRPKMIGYQAAGAAPFMRGAMVDNPETIATAIRIGHPQSWDQAWKVKEESGGWFDECTDEEILAVQKLLAEKEGVFCEPASATSVAGALRDIKSGKIPAGSQVVCTLTGHGLKDPDTAIKQSTGPLHKVKAELGAVKKTILDNLPR</sequence>
<dbReference type="GO" id="GO:0004124">
    <property type="term" value="F:cysteine synthase activity"/>
    <property type="evidence" value="ECO:0007669"/>
    <property type="project" value="UniProtKB-EC"/>
</dbReference>
<evidence type="ECO:0000256" key="4">
    <source>
        <dbReference type="ARBA" id="ARBA00005517"/>
    </source>
</evidence>
<comment type="function">
    <text evidence="12">Catalyzes the gamma-elimination of phosphate from L-phosphohomoserine and the beta-addition of water to produce L-threonine.</text>
</comment>
<evidence type="ECO:0000256" key="10">
    <source>
        <dbReference type="ARBA" id="ARBA00049144"/>
    </source>
</evidence>
<dbReference type="Gene3D" id="3.40.50.1100">
    <property type="match status" value="2"/>
</dbReference>
<keyword evidence="7 12" id="KW-0791">Threonine biosynthesis</keyword>
<dbReference type="OrthoDB" id="9778118at2"/>
<feature type="binding site" evidence="13">
    <location>
        <position position="92"/>
    </location>
    <ligand>
        <name>pyridoxal 5'-phosphate</name>
        <dbReference type="ChEBI" id="CHEBI:597326"/>
    </ligand>
</feature>
<comment type="similarity">
    <text evidence="4 12">Belongs to the threonine synthase family.</text>
</comment>
<evidence type="ECO:0000256" key="6">
    <source>
        <dbReference type="ARBA" id="ARBA00022605"/>
    </source>
</evidence>
<dbReference type="InterPro" id="IPR004450">
    <property type="entry name" value="Thr_synthase-like"/>
</dbReference>
<accession>A0A1B4XG48</accession>
<name>A0A1B4XG48_9GAMM</name>
<evidence type="ECO:0000256" key="3">
    <source>
        <dbReference type="ARBA" id="ARBA00004979"/>
    </source>
</evidence>
<dbReference type="InterPro" id="IPR050214">
    <property type="entry name" value="Cys_Synth/Cystath_Beta-Synth"/>
</dbReference>
<dbReference type="NCBIfam" id="TIGR00260">
    <property type="entry name" value="thrC"/>
    <property type="match status" value="1"/>
</dbReference>
<dbReference type="InterPro" id="IPR001926">
    <property type="entry name" value="TrpB-like_PALP"/>
</dbReference>
<protein>
    <recommendedName>
        <fullName evidence="5 11">Threonine synthase</fullName>
        <ecNumber evidence="11 12">4.2.3.1</ecNumber>
    </recommendedName>
</protein>
<keyword evidence="17" id="KW-1185">Reference proteome</keyword>
<organism evidence="16 17">
    <name type="scientific">Sulfuricaulis limicola</name>
    <dbReference type="NCBI Taxonomy" id="1620215"/>
    <lineage>
        <taxon>Bacteria</taxon>
        <taxon>Pseudomonadati</taxon>
        <taxon>Pseudomonadota</taxon>
        <taxon>Gammaproteobacteria</taxon>
        <taxon>Acidiferrobacterales</taxon>
        <taxon>Acidiferrobacteraceae</taxon>
        <taxon>Sulfuricaulis</taxon>
    </lineage>
</organism>